<comment type="caution">
    <text evidence="1">The sequence shown here is derived from an EMBL/GenBank/DDBJ whole genome shotgun (WGS) entry which is preliminary data.</text>
</comment>
<proteinExistence type="predicted"/>
<protein>
    <submittedName>
        <fullName evidence="1">Uncharacterized protein</fullName>
    </submittedName>
</protein>
<evidence type="ECO:0000313" key="2">
    <source>
        <dbReference type="Proteomes" id="UP000654345"/>
    </source>
</evidence>
<keyword evidence="2" id="KW-1185">Reference proteome</keyword>
<sequence length="69" mass="7608">MMGTTYRPCIREDTGVNMLPVTSVMYQLLYVVTMSYLTKIARFSHAHAGMGNIGTTLTTLLVSFVQTSS</sequence>
<accession>A0ABQ3UK63</accession>
<dbReference type="EMBL" id="BNJG01000001">
    <property type="protein sequence ID" value="GHO53126.1"/>
    <property type="molecule type" value="Genomic_DNA"/>
</dbReference>
<gene>
    <name evidence="1" type="ORF">KSB_16010</name>
</gene>
<dbReference type="Proteomes" id="UP000654345">
    <property type="component" value="Unassembled WGS sequence"/>
</dbReference>
<reference evidence="1 2" key="1">
    <citation type="journal article" date="2021" name="Int. J. Syst. Evol. Microbiol.">
        <title>Reticulibacter mediterranei gen. nov., sp. nov., within the new family Reticulibacteraceae fam. nov., and Ktedonospora formicarum gen. nov., sp. nov., Ktedonobacter robiniae sp. nov., Dictyobacter formicarum sp. nov. and Dictyobacter arantiisoli sp. nov., belonging to the class Ktedonobacteria.</title>
        <authorList>
            <person name="Yabe S."/>
            <person name="Zheng Y."/>
            <person name="Wang C.M."/>
            <person name="Sakai Y."/>
            <person name="Abe K."/>
            <person name="Yokota A."/>
            <person name="Donadio S."/>
            <person name="Cavaletti L."/>
            <person name="Monciardini P."/>
        </authorList>
    </citation>
    <scope>NUCLEOTIDE SEQUENCE [LARGE SCALE GENOMIC DNA]</scope>
    <source>
        <strain evidence="1 2">SOSP1-30</strain>
    </source>
</reference>
<evidence type="ECO:0000313" key="1">
    <source>
        <dbReference type="EMBL" id="GHO53126.1"/>
    </source>
</evidence>
<organism evidence="1 2">
    <name type="scientific">Ktedonobacter robiniae</name>
    <dbReference type="NCBI Taxonomy" id="2778365"/>
    <lineage>
        <taxon>Bacteria</taxon>
        <taxon>Bacillati</taxon>
        <taxon>Chloroflexota</taxon>
        <taxon>Ktedonobacteria</taxon>
        <taxon>Ktedonobacterales</taxon>
        <taxon>Ktedonobacteraceae</taxon>
        <taxon>Ktedonobacter</taxon>
    </lineage>
</organism>
<name>A0ABQ3UK63_9CHLR</name>